<feature type="transmembrane region" description="Helical" evidence="1">
    <location>
        <begin position="133"/>
        <end position="153"/>
    </location>
</feature>
<organism evidence="2 4">
    <name type="scientific">Roseovarius indicus</name>
    <dbReference type="NCBI Taxonomy" id="540747"/>
    <lineage>
        <taxon>Bacteria</taxon>
        <taxon>Pseudomonadati</taxon>
        <taxon>Pseudomonadota</taxon>
        <taxon>Alphaproteobacteria</taxon>
        <taxon>Rhodobacterales</taxon>
        <taxon>Roseobacteraceae</taxon>
        <taxon>Roseovarius</taxon>
    </lineage>
</organism>
<feature type="transmembrane region" description="Helical" evidence="1">
    <location>
        <begin position="84"/>
        <end position="103"/>
    </location>
</feature>
<dbReference type="AlphaFoldDB" id="A0A0T5PF13"/>
<keyword evidence="1" id="KW-1133">Transmembrane helix</keyword>
<sequence length="159" mass="17567">MSVDPYLLAKWLHILSSTVLFGTGIGTAFQMVWAMRTGRIETIYSVASGVVVADWLFTLPAGIVQPLTGLWLVHLAGYGVAEPWLLVTYGLYLLALAAWVPVVQLQIRIRDMAGVALQNGDGLPEAARRAYRIWFVLGWPAFVALVGVFWLMIAKPPLW</sequence>
<keyword evidence="1" id="KW-0812">Transmembrane</keyword>
<feature type="transmembrane region" description="Helical" evidence="1">
    <location>
        <begin position="12"/>
        <end position="35"/>
    </location>
</feature>
<name>A0A0T5PF13_9RHOB</name>
<evidence type="ECO:0000313" key="2">
    <source>
        <dbReference type="EMBL" id="KRS19808.1"/>
    </source>
</evidence>
<evidence type="ECO:0000256" key="1">
    <source>
        <dbReference type="SAM" id="Phobius"/>
    </source>
</evidence>
<dbReference type="KEGG" id="rid:RIdsm_04669"/>
<dbReference type="Pfam" id="PF10027">
    <property type="entry name" value="DUF2269"/>
    <property type="match status" value="1"/>
</dbReference>
<dbReference type="EMBL" id="LAXI01000001">
    <property type="protein sequence ID" value="KRS19808.1"/>
    <property type="molecule type" value="Genomic_DNA"/>
</dbReference>
<reference evidence="3 5" key="2">
    <citation type="submission" date="2018-08" db="EMBL/GenBank/DDBJ databases">
        <title>Genetic Globetrotter - A new plasmid hitch-hiking vast phylogenetic and geographic distances.</title>
        <authorList>
            <person name="Vollmers J."/>
            <person name="Petersen J."/>
        </authorList>
    </citation>
    <scope>NUCLEOTIDE SEQUENCE [LARGE SCALE GENOMIC DNA]</scope>
    <source>
        <strain evidence="3 5">DSM 26383</strain>
    </source>
</reference>
<dbReference type="EMBL" id="CP031598">
    <property type="protein sequence ID" value="QEW28829.1"/>
    <property type="molecule type" value="Genomic_DNA"/>
</dbReference>
<keyword evidence="4" id="KW-1185">Reference proteome</keyword>
<dbReference type="OrthoDB" id="9786302at2"/>
<dbReference type="RefSeq" id="WP_057813080.1">
    <property type="nucleotide sequence ID" value="NZ_CP031598.1"/>
</dbReference>
<proteinExistence type="predicted"/>
<dbReference type="PATRIC" id="fig|540747.5.peg.610"/>
<evidence type="ECO:0000313" key="4">
    <source>
        <dbReference type="Proteomes" id="UP000051401"/>
    </source>
</evidence>
<dbReference type="Proteomes" id="UP000051401">
    <property type="component" value="Unassembled WGS sequence"/>
</dbReference>
<reference evidence="2 4" key="1">
    <citation type="submission" date="2015-04" db="EMBL/GenBank/DDBJ databases">
        <title>The draft genome sequence of Roseovarius indicus B108T.</title>
        <authorList>
            <person name="Li G."/>
            <person name="Lai Q."/>
            <person name="Shao Z."/>
            <person name="Yan P."/>
        </authorList>
    </citation>
    <scope>NUCLEOTIDE SEQUENCE [LARGE SCALE GENOMIC DNA]</scope>
    <source>
        <strain evidence="2 4">B108</strain>
    </source>
</reference>
<accession>A0A0T5PF13</accession>
<dbReference type="InterPro" id="IPR018729">
    <property type="entry name" value="DUF2269_transmembrane"/>
</dbReference>
<protein>
    <submittedName>
        <fullName evidence="2 3">Membrane protein</fullName>
    </submittedName>
</protein>
<gene>
    <name evidence="3" type="ORF">RIdsm_04669</name>
    <name evidence="2" type="ORF">XM52_02990</name>
</gene>
<evidence type="ECO:0000313" key="3">
    <source>
        <dbReference type="EMBL" id="QEW28829.1"/>
    </source>
</evidence>
<dbReference type="Proteomes" id="UP000325785">
    <property type="component" value="Chromosome"/>
</dbReference>
<feature type="transmembrane region" description="Helical" evidence="1">
    <location>
        <begin position="42"/>
        <end position="64"/>
    </location>
</feature>
<dbReference type="STRING" id="540747.SAMN04488031_102833"/>
<evidence type="ECO:0000313" key="5">
    <source>
        <dbReference type="Proteomes" id="UP000325785"/>
    </source>
</evidence>
<keyword evidence="1" id="KW-0472">Membrane</keyword>